<dbReference type="Pfam" id="PF12804">
    <property type="entry name" value="NTP_transf_3"/>
    <property type="match status" value="1"/>
</dbReference>
<organism evidence="10 11">
    <name type="scientific">Biomaibacter acetigenes</name>
    <dbReference type="NCBI Taxonomy" id="2316383"/>
    <lineage>
        <taxon>Bacteria</taxon>
        <taxon>Bacillati</taxon>
        <taxon>Bacillota</taxon>
        <taxon>Clostridia</taxon>
        <taxon>Thermosediminibacterales</taxon>
        <taxon>Tepidanaerobacteraceae</taxon>
        <taxon>Biomaibacter</taxon>
    </lineage>
</organism>
<evidence type="ECO:0000256" key="6">
    <source>
        <dbReference type="ARBA" id="ARBA00023134"/>
    </source>
</evidence>
<comment type="catalytic activity">
    <reaction evidence="8">
        <text>Mo-molybdopterin + GTP + H(+) = Mo-molybdopterin guanine dinucleotide + diphosphate</text>
        <dbReference type="Rhea" id="RHEA:34243"/>
        <dbReference type="ChEBI" id="CHEBI:15378"/>
        <dbReference type="ChEBI" id="CHEBI:33019"/>
        <dbReference type="ChEBI" id="CHEBI:37565"/>
        <dbReference type="ChEBI" id="CHEBI:71302"/>
        <dbReference type="ChEBI" id="CHEBI:71310"/>
        <dbReference type="EC" id="2.7.7.77"/>
    </reaction>
</comment>
<keyword evidence="7 8" id="KW-0501">Molybdenum cofactor biosynthesis</keyword>
<feature type="binding site" evidence="8">
    <location>
        <position position="97"/>
    </location>
    <ligand>
        <name>GTP</name>
        <dbReference type="ChEBI" id="CHEBI:37565"/>
    </ligand>
</feature>
<keyword evidence="6 8" id="KW-0342">GTP-binding</keyword>
<evidence type="ECO:0000259" key="9">
    <source>
        <dbReference type="Pfam" id="PF12804"/>
    </source>
</evidence>
<dbReference type="GO" id="GO:0005525">
    <property type="term" value="F:GTP binding"/>
    <property type="evidence" value="ECO:0007669"/>
    <property type="project" value="UniProtKB-UniRule"/>
</dbReference>
<dbReference type="InterPro" id="IPR029044">
    <property type="entry name" value="Nucleotide-diphossugar_trans"/>
</dbReference>
<feature type="binding site" evidence="8">
    <location>
        <position position="97"/>
    </location>
    <ligand>
        <name>Mg(2+)</name>
        <dbReference type="ChEBI" id="CHEBI:18420"/>
    </ligand>
</feature>
<dbReference type="GO" id="GO:0046872">
    <property type="term" value="F:metal ion binding"/>
    <property type="evidence" value="ECO:0007669"/>
    <property type="project" value="UniProtKB-KW"/>
</dbReference>
<feature type="binding site" evidence="8">
    <location>
        <position position="21"/>
    </location>
    <ligand>
        <name>GTP</name>
        <dbReference type="ChEBI" id="CHEBI:37565"/>
    </ligand>
</feature>
<evidence type="ECO:0000256" key="8">
    <source>
        <dbReference type="HAMAP-Rule" id="MF_00316"/>
    </source>
</evidence>
<evidence type="ECO:0000256" key="4">
    <source>
        <dbReference type="ARBA" id="ARBA00022741"/>
    </source>
</evidence>
<dbReference type="Proteomes" id="UP000280960">
    <property type="component" value="Chromosome"/>
</dbReference>
<sequence length="201" mass="22413">MGFSAVILAGGKSSRLMGINKALLKIGGLTIIEKAYITLKPIFDEVIIISNKPGEFKVLDPKFVVYPDETESRGPLSGIYTGLLKMKNGAGFFCACDMPFLNGELIKILLGQSPGFDIVCPNTGSKYFEPLHAVYAKTCIEPIKSLMKKNGTIKVQDIFTLTKTRFIDMDKVHCKTHDYDFFNINTWESYVEAIRINETLI</sequence>
<keyword evidence="5 8" id="KW-0460">Magnesium</keyword>
<dbReference type="PANTHER" id="PTHR19136:SF81">
    <property type="entry name" value="MOLYBDENUM COFACTOR GUANYLYLTRANSFERASE"/>
    <property type="match status" value="1"/>
</dbReference>
<evidence type="ECO:0000256" key="7">
    <source>
        <dbReference type="ARBA" id="ARBA00023150"/>
    </source>
</evidence>
<feature type="domain" description="MobA-like NTP transferase" evidence="9">
    <location>
        <begin position="5"/>
        <end position="151"/>
    </location>
</feature>
<evidence type="ECO:0000256" key="2">
    <source>
        <dbReference type="ARBA" id="ARBA00022679"/>
    </source>
</evidence>
<dbReference type="RefSeq" id="WP_122015461.1">
    <property type="nucleotide sequence ID" value="NZ_CP033169.1"/>
</dbReference>
<protein>
    <recommendedName>
        <fullName evidence="8">Probable molybdenum cofactor guanylyltransferase</fullName>
        <shortName evidence="8">MoCo guanylyltransferase</shortName>
        <ecNumber evidence="8">2.7.7.77</ecNumber>
    </recommendedName>
    <alternativeName>
        <fullName evidence="8">GTP:molybdopterin guanylyltransferase</fullName>
    </alternativeName>
    <alternativeName>
        <fullName evidence="8">Mo-MPT guanylyltransferase</fullName>
    </alternativeName>
    <alternativeName>
        <fullName evidence="8">Molybdopterin guanylyltransferase</fullName>
    </alternativeName>
    <alternativeName>
        <fullName evidence="8">Molybdopterin-guanine dinucleotide synthase</fullName>
        <shortName evidence="8">MGD synthase</shortName>
    </alternativeName>
</protein>
<comment type="similarity">
    <text evidence="8">Belongs to the MobA family.</text>
</comment>
<dbReference type="KEGG" id="bacg:D2962_15050"/>
<dbReference type="InterPro" id="IPR013482">
    <property type="entry name" value="Molybde_CF_guanTrfase"/>
</dbReference>
<gene>
    <name evidence="8" type="primary">mobA</name>
    <name evidence="10" type="ORF">D2962_15050</name>
</gene>
<comment type="cofactor">
    <cofactor evidence="8">
        <name>Mg(2+)</name>
        <dbReference type="ChEBI" id="CHEBI:18420"/>
    </cofactor>
</comment>
<evidence type="ECO:0000313" key="11">
    <source>
        <dbReference type="Proteomes" id="UP000280960"/>
    </source>
</evidence>
<comment type="caution">
    <text evidence="8">Lacks conserved residue(s) required for the propagation of feature annotation.</text>
</comment>
<keyword evidence="2 8" id="KW-0808">Transferase</keyword>
<dbReference type="GO" id="GO:0006777">
    <property type="term" value="P:Mo-molybdopterin cofactor biosynthetic process"/>
    <property type="evidence" value="ECO:0007669"/>
    <property type="project" value="UniProtKB-KW"/>
</dbReference>
<feature type="binding site" evidence="8">
    <location>
        <position position="68"/>
    </location>
    <ligand>
        <name>GTP</name>
        <dbReference type="ChEBI" id="CHEBI:37565"/>
    </ligand>
</feature>
<reference evidence="10 11" key="1">
    <citation type="submission" date="2018-10" db="EMBL/GenBank/DDBJ databases">
        <authorList>
            <person name="Zhang X."/>
        </authorList>
    </citation>
    <scope>NUCLEOTIDE SEQUENCE [LARGE SCALE GENOMIC DNA]</scope>
    <source>
        <strain evidence="10 11">SK-G1</strain>
    </source>
</reference>
<comment type="function">
    <text evidence="8">Transfers a GMP moiety from GTP to Mo-molybdopterin (Mo-MPT) cofactor (Moco or molybdenum cofactor) to form Mo-molybdopterin guanine dinucleotide (Mo-MGD) cofactor.</text>
</comment>
<dbReference type="InterPro" id="IPR025877">
    <property type="entry name" value="MobA-like_NTP_Trfase"/>
</dbReference>
<dbReference type="PANTHER" id="PTHR19136">
    <property type="entry name" value="MOLYBDENUM COFACTOR GUANYLYLTRANSFERASE"/>
    <property type="match status" value="1"/>
</dbReference>
<dbReference type="GO" id="GO:0005737">
    <property type="term" value="C:cytoplasm"/>
    <property type="evidence" value="ECO:0007669"/>
    <property type="project" value="UniProtKB-SubCell"/>
</dbReference>
<evidence type="ECO:0000256" key="1">
    <source>
        <dbReference type="ARBA" id="ARBA00022490"/>
    </source>
</evidence>
<dbReference type="HAMAP" id="MF_00316">
    <property type="entry name" value="MobA"/>
    <property type="match status" value="1"/>
</dbReference>
<dbReference type="GO" id="GO:0061603">
    <property type="term" value="F:molybdenum cofactor guanylyltransferase activity"/>
    <property type="evidence" value="ECO:0007669"/>
    <property type="project" value="UniProtKB-EC"/>
</dbReference>
<dbReference type="EMBL" id="CP033169">
    <property type="protein sequence ID" value="AYO31737.1"/>
    <property type="molecule type" value="Genomic_DNA"/>
</dbReference>
<feature type="binding site" evidence="8">
    <location>
        <begin position="8"/>
        <end position="10"/>
    </location>
    <ligand>
        <name>GTP</name>
        <dbReference type="ChEBI" id="CHEBI:37565"/>
    </ligand>
</feature>
<evidence type="ECO:0000313" key="10">
    <source>
        <dbReference type="EMBL" id="AYO31737.1"/>
    </source>
</evidence>
<keyword evidence="10" id="KW-0548">Nucleotidyltransferase</keyword>
<dbReference type="Gene3D" id="3.90.550.10">
    <property type="entry name" value="Spore Coat Polysaccharide Biosynthesis Protein SpsA, Chain A"/>
    <property type="match status" value="1"/>
</dbReference>
<comment type="subcellular location">
    <subcellularLocation>
        <location evidence="8">Cytoplasm</location>
    </subcellularLocation>
</comment>
<name>A0A3G2RAH2_9FIRM</name>
<dbReference type="EC" id="2.7.7.77" evidence="8"/>
<keyword evidence="11" id="KW-1185">Reference proteome</keyword>
<comment type="domain">
    <text evidence="8">The N-terminal domain determines nucleotide recognition and specific binding, while the C-terminal domain determines the specific binding to the target protein.</text>
</comment>
<evidence type="ECO:0000256" key="3">
    <source>
        <dbReference type="ARBA" id="ARBA00022723"/>
    </source>
</evidence>
<dbReference type="AlphaFoldDB" id="A0A3G2RAH2"/>
<accession>A0A3G2RAH2</accession>
<proteinExistence type="inferred from homology"/>
<dbReference type="CDD" id="cd02503">
    <property type="entry name" value="MobA"/>
    <property type="match status" value="1"/>
</dbReference>
<keyword evidence="4 8" id="KW-0547">Nucleotide-binding</keyword>
<evidence type="ECO:0000256" key="5">
    <source>
        <dbReference type="ARBA" id="ARBA00022842"/>
    </source>
</evidence>
<dbReference type="SUPFAM" id="SSF53448">
    <property type="entry name" value="Nucleotide-diphospho-sugar transferases"/>
    <property type="match status" value="1"/>
</dbReference>
<keyword evidence="1 8" id="KW-0963">Cytoplasm</keyword>
<keyword evidence="3 8" id="KW-0479">Metal-binding</keyword>